<evidence type="ECO:0000313" key="1">
    <source>
        <dbReference type="EMBL" id="PNR62488.1"/>
    </source>
</evidence>
<keyword evidence="3" id="KW-1185">Reference proteome</keyword>
<name>A0A2K1L8X7_PHYPA</name>
<proteinExistence type="predicted"/>
<dbReference type="Proteomes" id="UP000006727">
    <property type="component" value="Chromosome 1"/>
</dbReference>
<protein>
    <submittedName>
        <fullName evidence="1 2">Uncharacterized protein</fullName>
    </submittedName>
</protein>
<gene>
    <name evidence="1" type="ORF">PHYPA_000912</name>
</gene>
<reference evidence="1 3" key="1">
    <citation type="journal article" date="2008" name="Science">
        <title>The Physcomitrella genome reveals evolutionary insights into the conquest of land by plants.</title>
        <authorList>
            <person name="Rensing S."/>
            <person name="Lang D."/>
            <person name="Zimmer A."/>
            <person name="Terry A."/>
            <person name="Salamov A."/>
            <person name="Shapiro H."/>
            <person name="Nishiyama T."/>
            <person name="Perroud P.-F."/>
            <person name="Lindquist E."/>
            <person name="Kamisugi Y."/>
            <person name="Tanahashi T."/>
            <person name="Sakakibara K."/>
            <person name="Fujita T."/>
            <person name="Oishi K."/>
            <person name="Shin-I T."/>
            <person name="Kuroki Y."/>
            <person name="Toyoda A."/>
            <person name="Suzuki Y."/>
            <person name="Hashimoto A."/>
            <person name="Yamaguchi K."/>
            <person name="Sugano A."/>
            <person name="Kohara Y."/>
            <person name="Fujiyama A."/>
            <person name="Anterola A."/>
            <person name="Aoki S."/>
            <person name="Ashton N."/>
            <person name="Barbazuk W.B."/>
            <person name="Barker E."/>
            <person name="Bennetzen J."/>
            <person name="Bezanilla M."/>
            <person name="Blankenship R."/>
            <person name="Cho S.H."/>
            <person name="Dutcher S."/>
            <person name="Estelle M."/>
            <person name="Fawcett J.A."/>
            <person name="Gundlach H."/>
            <person name="Hanada K."/>
            <person name="Heyl A."/>
            <person name="Hicks K.A."/>
            <person name="Hugh J."/>
            <person name="Lohr M."/>
            <person name="Mayer K."/>
            <person name="Melkozernov A."/>
            <person name="Murata T."/>
            <person name="Nelson D."/>
            <person name="Pils B."/>
            <person name="Prigge M."/>
            <person name="Reiss B."/>
            <person name="Renner T."/>
            <person name="Rombauts S."/>
            <person name="Rushton P."/>
            <person name="Sanderfoot A."/>
            <person name="Schween G."/>
            <person name="Shiu S.-H."/>
            <person name="Stueber K."/>
            <person name="Theodoulou F.L."/>
            <person name="Tu H."/>
            <person name="Van de Peer Y."/>
            <person name="Verrier P.J."/>
            <person name="Waters E."/>
            <person name="Wood A."/>
            <person name="Yang L."/>
            <person name="Cove D."/>
            <person name="Cuming A."/>
            <person name="Hasebe M."/>
            <person name="Lucas S."/>
            <person name="Mishler D.B."/>
            <person name="Reski R."/>
            <person name="Grigoriev I."/>
            <person name="Quatrano R.S."/>
            <person name="Boore J.L."/>
        </authorList>
    </citation>
    <scope>NUCLEOTIDE SEQUENCE [LARGE SCALE GENOMIC DNA]</scope>
    <source>
        <strain evidence="2 3">cv. Gransden 2004</strain>
    </source>
</reference>
<accession>A0A2K1L8X7</accession>
<reference evidence="1 3" key="2">
    <citation type="journal article" date="2018" name="Plant J.">
        <title>The Physcomitrella patens chromosome-scale assembly reveals moss genome structure and evolution.</title>
        <authorList>
            <person name="Lang D."/>
            <person name="Ullrich K.K."/>
            <person name="Murat F."/>
            <person name="Fuchs J."/>
            <person name="Jenkins J."/>
            <person name="Haas F.B."/>
            <person name="Piednoel M."/>
            <person name="Gundlach H."/>
            <person name="Van Bel M."/>
            <person name="Meyberg R."/>
            <person name="Vives C."/>
            <person name="Morata J."/>
            <person name="Symeonidi A."/>
            <person name="Hiss M."/>
            <person name="Muchero W."/>
            <person name="Kamisugi Y."/>
            <person name="Saleh O."/>
            <person name="Blanc G."/>
            <person name="Decker E.L."/>
            <person name="van Gessel N."/>
            <person name="Grimwood J."/>
            <person name="Hayes R.D."/>
            <person name="Graham S.W."/>
            <person name="Gunter L.E."/>
            <person name="McDaniel S.F."/>
            <person name="Hoernstein S.N.W."/>
            <person name="Larsson A."/>
            <person name="Li F.W."/>
            <person name="Perroud P.F."/>
            <person name="Phillips J."/>
            <person name="Ranjan P."/>
            <person name="Rokshar D.S."/>
            <person name="Rothfels C.J."/>
            <person name="Schneider L."/>
            <person name="Shu S."/>
            <person name="Stevenson D.W."/>
            <person name="Thummler F."/>
            <person name="Tillich M."/>
            <person name="Villarreal Aguilar J.C."/>
            <person name="Widiez T."/>
            <person name="Wong G.K."/>
            <person name="Wymore A."/>
            <person name="Zhang Y."/>
            <person name="Zimmer A.D."/>
            <person name="Quatrano R.S."/>
            <person name="Mayer K.F.X."/>
            <person name="Goodstein D."/>
            <person name="Casacuberta J.M."/>
            <person name="Vandepoele K."/>
            <person name="Reski R."/>
            <person name="Cuming A.C."/>
            <person name="Tuskan G.A."/>
            <person name="Maumus F."/>
            <person name="Salse J."/>
            <person name="Schmutz J."/>
            <person name="Rensing S.A."/>
        </authorList>
    </citation>
    <scope>NUCLEOTIDE SEQUENCE [LARGE SCALE GENOMIC DNA]</scope>
    <source>
        <strain evidence="2 3">cv. Gransden 2004</strain>
    </source>
</reference>
<reference evidence="2" key="3">
    <citation type="submission" date="2020-12" db="UniProtKB">
        <authorList>
            <consortium name="EnsemblPlants"/>
        </authorList>
    </citation>
    <scope>IDENTIFICATION</scope>
</reference>
<dbReference type="EMBL" id="ABEU02000001">
    <property type="protein sequence ID" value="PNR62488.1"/>
    <property type="molecule type" value="Genomic_DNA"/>
</dbReference>
<dbReference type="EnsemblPlants" id="Pp3c1_20859V3.1">
    <property type="protein sequence ID" value="Pp3c1_20859V3.1"/>
    <property type="gene ID" value="Pp3c1_20859"/>
</dbReference>
<evidence type="ECO:0000313" key="3">
    <source>
        <dbReference type="Proteomes" id="UP000006727"/>
    </source>
</evidence>
<dbReference type="AlphaFoldDB" id="A0A2K1L8X7"/>
<dbReference type="InParanoid" id="A0A2K1L8X7"/>
<sequence>MLANCSTSWPCSVHRLHYKVHQWTIVPKTNKLERNKVYFLIVWKKPHFPLR</sequence>
<evidence type="ECO:0000313" key="2">
    <source>
        <dbReference type="EnsemblPlants" id="Pp3c1_20859V3.1"/>
    </source>
</evidence>
<organism evidence="1">
    <name type="scientific">Physcomitrium patens</name>
    <name type="common">Spreading-leaved earth moss</name>
    <name type="synonym">Physcomitrella patens</name>
    <dbReference type="NCBI Taxonomy" id="3218"/>
    <lineage>
        <taxon>Eukaryota</taxon>
        <taxon>Viridiplantae</taxon>
        <taxon>Streptophyta</taxon>
        <taxon>Embryophyta</taxon>
        <taxon>Bryophyta</taxon>
        <taxon>Bryophytina</taxon>
        <taxon>Bryopsida</taxon>
        <taxon>Funariidae</taxon>
        <taxon>Funariales</taxon>
        <taxon>Funariaceae</taxon>
        <taxon>Physcomitrium</taxon>
    </lineage>
</organism>
<dbReference type="Gramene" id="Pp3c1_20859V3.1">
    <property type="protein sequence ID" value="Pp3c1_20859V3.1"/>
    <property type="gene ID" value="Pp3c1_20859"/>
</dbReference>